<keyword evidence="6" id="KW-0812">Transmembrane</keyword>
<comment type="pathway">
    <text evidence="2">Protein modification; protein glycosylation.</text>
</comment>
<evidence type="ECO:0000256" key="3">
    <source>
        <dbReference type="ARBA" id="ARBA00008661"/>
    </source>
</evidence>
<protein>
    <recommendedName>
        <fullName evidence="13">Hexosyltransferase</fullName>
        <ecNumber evidence="13">2.4.1.-</ecNumber>
    </recommendedName>
</protein>
<keyword evidence="11" id="KW-0472">Membrane</keyword>
<dbReference type="Gene3D" id="3.90.550.50">
    <property type="match status" value="1"/>
</dbReference>
<accession>A0A6I8NMD4</accession>
<keyword evidence="8" id="KW-1133">Transmembrane helix</keyword>
<dbReference type="GO" id="GO:0016757">
    <property type="term" value="F:glycosyltransferase activity"/>
    <property type="evidence" value="ECO:0000318"/>
    <property type="project" value="GO_Central"/>
</dbReference>
<dbReference type="GO" id="GO:0001574">
    <property type="term" value="P:ganglioside biosynthetic process"/>
    <property type="evidence" value="ECO:0007669"/>
    <property type="project" value="Ensembl"/>
</dbReference>
<evidence type="ECO:0000256" key="5">
    <source>
        <dbReference type="ARBA" id="ARBA00022679"/>
    </source>
</evidence>
<reference evidence="15 16" key="1">
    <citation type="journal article" date="2008" name="Nature">
        <title>Genome analysis of the platypus reveals unique signatures of evolution.</title>
        <authorList>
            <person name="Warren W.C."/>
            <person name="Hillier L.W."/>
            <person name="Marshall Graves J.A."/>
            <person name="Birney E."/>
            <person name="Ponting C.P."/>
            <person name="Grutzner F."/>
            <person name="Belov K."/>
            <person name="Miller W."/>
            <person name="Clarke L."/>
            <person name="Chinwalla A.T."/>
            <person name="Yang S.P."/>
            <person name="Heger A."/>
            <person name="Locke D.P."/>
            <person name="Miethke P."/>
            <person name="Waters P.D."/>
            <person name="Veyrunes F."/>
            <person name="Fulton L."/>
            <person name="Fulton B."/>
            <person name="Graves T."/>
            <person name="Wallis J."/>
            <person name="Puente X.S."/>
            <person name="Lopez-Otin C."/>
            <person name="Ordonez G.R."/>
            <person name="Eichler E.E."/>
            <person name="Chen L."/>
            <person name="Cheng Z."/>
            <person name="Deakin J.E."/>
            <person name="Alsop A."/>
            <person name="Thompson K."/>
            <person name="Kirby P."/>
            <person name="Papenfuss A.T."/>
            <person name="Wakefield M.J."/>
            <person name="Olender T."/>
            <person name="Lancet D."/>
            <person name="Huttley G.A."/>
            <person name="Smit A.F."/>
            <person name="Pask A."/>
            <person name="Temple-Smith P."/>
            <person name="Batzer M.A."/>
            <person name="Walker J.A."/>
            <person name="Konkel M.K."/>
            <person name="Harris R.S."/>
            <person name="Whittington C.M."/>
            <person name="Wong E.S."/>
            <person name="Gemmell N.J."/>
            <person name="Buschiazzo E."/>
            <person name="Vargas Jentzsch I.M."/>
            <person name="Merkel A."/>
            <person name="Schmitz J."/>
            <person name="Zemann A."/>
            <person name="Churakov G."/>
            <person name="Kriegs J.O."/>
            <person name="Brosius J."/>
            <person name="Murchison E.P."/>
            <person name="Sachidanandam R."/>
            <person name="Smith C."/>
            <person name="Hannon G.J."/>
            <person name="Tsend-Ayush E."/>
            <person name="McMillan D."/>
            <person name="Attenborough R."/>
            <person name="Rens W."/>
            <person name="Ferguson-Smith M."/>
            <person name="Lefevre C.M."/>
            <person name="Sharp J.A."/>
            <person name="Nicholas K.R."/>
            <person name="Ray D.A."/>
            <person name="Kube M."/>
            <person name="Reinhardt R."/>
            <person name="Pringle T.H."/>
            <person name="Taylor J."/>
            <person name="Jones R.C."/>
            <person name="Nixon B."/>
            <person name="Dacheux J.L."/>
            <person name="Niwa H."/>
            <person name="Sekita Y."/>
            <person name="Huang X."/>
            <person name="Stark A."/>
            <person name="Kheradpour P."/>
            <person name="Kellis M."/>
            <person name="Flicek P."/>
            <person name="Chen Y."/>
            <person name="Webber C."/>
            <person name="Hardison R."/>
            <person name="Nelson J."/>
            <person name="Hallsworth-Pepin K."/>
            <person name="Delehaunty K."/>
            <person name="Markovic C."/>
            <person name="Minx P."/>
            <person name="Feng Y."/>
            <person name="Kremitzki C."/>
            <person name="Mitreva M."/>
            <person name="Glasscock J."/>
            <person name="Wylie T."/>
            <person name="Wohldmann P."/>
            <person name="Thiru P."/>
            <person name="Nhan M.N."/>
            <person name="Pohl C.S."/>
            <person name="Smith S.M."/>
            <person name="Hou S."/>
            <person name="Nefedov M."/>
            <person name="de Jong P.J."/>
            <person name="Renfree M.B."/>
            <person name="Mardis E.R."/>
            <person name="Wilson R.K."/>
        </authorList>
    </citation>
    <scope>NUCLEOTIDE SEQUENCE [LARGE SCALE GENOMIC DNA]</scope>
    <source>
        <strain evidence="15 16">Glennie</strain>
    </source>
</reference>
<reference evidence="15" key="2">
    <citation type="submission" date="2025-08" db="UniProtKB">
        <authorList>
            <consortium name="Ensembl"/>
        </authorList>
    </citation>
    <scope>IDENTIFICATION</scope>
    <source>
        <strain evidence="15">Glennie</strain>
    </source>
</reference>
<keyword evidence="16" id="KW-1185">Reference proteome</keyword>
<dbReference type="AlphaFoldDB" id="A0A6I8NMD4"/>
<evidence type="ECO:0000256" key="14">
    <source>
        <dbReference type="SAM" id="MobiDB-lite"/>
    </source>
</evidence>
<dbReference type="PANTHER" id="PTHR11214:SF378">
    <property type="entry name" value="BETA-1,3-GALACTOSYLTRANSFERASE 4"/>
    <property type="match status" value="1"/>
</dbReference>
<evidence type="ECO:0000313" key="15">
    <source>
        <dbReference type="Ensembl" id="ENSOANP00000041905.1"/>
    </source>
</evidence>
<comment type="subcellular location">
    <subcellularLocation>
        <location evidence="1 13">Golgi apparatus membrane</location>
        <topology evidence="1 13">Single-pass type II membrane protein</topology>
    </subcellularLocation>
</comment>
<dbReference type="OMA" id="SHKLDPW"/>
<feature type="region of interest" description="Disordered" evidence="14">
    <location>
        <begin position="202"/>
        <end position="226"/>
    </location>
</feature>
<dbReference type="GO" id="GO:0000139">
    <property type="term" value="C:Golgi membrane"/>
    <property type="evidence" value="ECO:0000318"/>
    <property type="project" value="GO_Central"/>
</dbReference>
<keyword evidence="9 13" id="KW-0333">Golgi apparatus</keyword>
<evidence type="ECO:0000256" key="13">
    <source>
        <dbReference type="RuleBase" id="RU363063"/>
    </source>
</evidence>
<gene>
    <name evidence="15" type="primary">B3GALT4</name>
</gene>
<sequence length="377" mass="39808">MRRRVSPPGGGRGRHVRVRARARPALLLPLAALGGWALLGPGGWAEELLALWVSRGAGPAPAPGPGPAPLPPPPRLAGVPPGVPAPCGRRGAPFLLVLVSSAPAHRARREAIRATWGSRRRARGRRVRTLFLLGREGAAEALARRDVVAADFRDAYRNLTRKTLSGLAWAAARCPGARYVLKTDDDVYVNVGGLVDELLGRGAPRGDDPLTPGADRRRAPRGAAGRPPLYLGRVHWRVWPSREAGGRHEVSEALYPPGLGPFPPYASGTGYVLSAAAVRLVLAGAGAVPPLPLEDVFVGLSARRGGLAPAHCPRLAGAAHFPPDRCCHGRVLLTVHRVGPGEMARVWDLVRGPGPLCSPLQAALGLLRCRALAWLRG</sequence>
<evidence type="ECO:0000256" key="6">
    <source>
        <dbReference type="ARBA" id="ARBA00022692"/>
    </source>
</evidence>
<proteinExistence type="inferred from homology"/>
<dbReference type="Proteomes" id="UP000002279">
    <property type="component" value="Chromosome X3"/>
</dbReference>
<dbReference type="FunCoup" id="A0A6I8NMD4">
    <property type="interactions" value="125"/>
</dbReference>
<evidence type="ECO:0000256" key="8">
    <source>
        <dbReference type="ARBA" id="ARBA00022989"/>
    </source>
</evidence>
<keyword evidence="7" id="KW-0735">Signal-anchor</keyword>
<evidence type="ECO:0000313" key="16">
    <source>
        <dbReference type="Proteomes" id="UP000002279"/>
    </source>
</evidence>
<keyword evidence="4 13" id="KW-0328">Glycosyltransferase</keyword>
<dbReference type="InterPro" id="IPR002659">
    <property type="entry name" value="Glyco_trans_31"/>
</dbReference>
<evidence type="ECO:0000256" key="9">
    <source>
        <dbReference type="ARBA" id="ARBA00023034"/>
    </source>
</evidence>
<reference evidence="15" key="3">
    <citation type="submission" date="2025-09" db="UniProtKB">
        <authorList>
            <consortium name="Ensembl"/>
        </authorList>
    </citation>
    <scope>IDENTIFICATION</scope>
    <source>
        <strain evidence="15">Glennie</strain>
    </source>
</reference>
<dbReference type="FunFam" id="3.90.550.50:FF:000001">
    <property type="entry name" value="Hexosyltransferase"/>
    <property type="match status" value="1"/>
</dbReference>
<evidence type="ECO:0000256" key="10">
    <source>
        <dbReference type="ARBA" id="ARBA00023098"/>
    </source>
</evidence>
<evidence type="ECO:0000256" key="4">
    <source>
        <dbReference type="ARBA" id="ARBA00022676"/>
    </source>
</evidence>
<dbReference type="GeneTree" id="ENSGT00940000161798"/>
<comment type="similarity">
    <text evidence="3 13">Belongs to the glycosyltransferase 31 family.</text>
</comment>
<evidence type="ECO:0000256" key="2">
    <source>
        <dbReference type="ARBA" id="ARBA00004922"/>
    </source>
</evidence>
<evidence type="ECO:0000256" key="12">
    <source>
        <dbReference type="ARBA" id="ARBA00023180"/>
    </source>
</evidence>
<dbReference type="PANTHER" id="PTHR11214">
    <property type="entry name" value="BETA-1,3-N-ACETYLGLUCOSAMINYLTRANSFERASE"/>
    <property type="match status" value="1"/>
</dbReference>
<evidence type="ECO:0000256" key="11">
    <source>
        <dbReference type="ARBA" id="ARBA00023136"/>
    </source>
</evidence>
<organism evidence="15 16">
    <name type="scientific">Ornithorhynchus anatinus</name>
    <name type="common">Duckbill platypus</name>
    <dbReference type="NCBI Taxonomy" id="9258"/>
    <lineage>
        <taxon>Eukaryota</taxon>
        <taxon>Metazoa</taxon>
        <taxon>Chordata</taxon>
        <taxon>Craniata</taxon>
        <taxon>Vertebrata</taxon>
        <taxon>Euteleostomi</taxon>
        <taxon>Mammalia</taxon>
        <taxon>Monotremata</taxon>
        <taxon>Ornithorhynchidae</taxon>
        <taxon>Ornithorhynchus</taxon>
    </lineage>
</organism>
<evidence type="ECO:0000256" key="1">
    <source>
        <dbReference type="ARBA" id="ARBA00004323"/>
    </source>
</evidence>
<dbReference type="GO" id="GO:0008499">
    <property type="term" value="F:N-acetyl-beta-D-glucosaminide beta-(1,3)-galactosyltransferase activity"/>
    <property type="evidence" value="ECO:0007669"/>
    <property type="project" value="Ensembl"/>
</dbReference>
<evidence type="ECO:0000256" key="7">
    <source>
        <dbReference type="ARBA" id="ARBA00022968"/>
    </source>
</evidence>
<name>A0A6I8NMD4_ORNAN</name>
<dbReference type="GO" id="GO:0006493">
    <property type="term" value="P:protein O-linked glycosylation"/>
    <property type="evidence" value="ECO:0000318"/>
    <property type="project" value="GO_Central"/>
</dbReference>
<dbReference type="InParanoid" id="A0A6I8NMD4"/>
<dbReference type="EC" id="2.4.1.-" evidence="13"/>
<dbReference type="Ensembl" id="ENSOANT00000063668.1">
    <property type="protein sequence ID" value="ENSOANP00000041905.1"/>
    <property type="gene ID" value="ENSOANG00000043293.1"/>
</dbReference>
<dbReference type="Bgee" id="ENSOANG00000043293">
    <property type="expression patterns" value="Expressed in heart and 7 other cell types or tissues"/>
</dbReference>
<keyword evidence="10" id="KW-0443">Lipid metabolism</keyword>
<dbReference type="Pfam" id="PF01762">
    <property type="entry name" value="Galactosyl_T"/>
    <property type="match status" value="1"/>
</dbReference>
<keyword evidence="5" id="KW-0808">Transferase</keyword>
<keyword evidence="12" id="KW-0325">Glycoprotein</keyword>